<feature type="transmembrane region" description="Helical" evidence="1">
    <location>
        <begin position="87"/>
        <end position="106"/>
    </location>
</feature>
<dbReference type="InterPro" id="IPR036938">
    <property type="entry name" value="PAP2/HPO_sf"/>
</dbReference>
<dbReference type="PANTHER" id="PTHR14969">
    <property type="entry name" value="SPHINGOSINE-1-PHOSPHATE PHOSPHOHYDROLASE"/>
    <property type="match status" value="1"/>
</dbReference>
<reference evidence="3 4" key="1">
    <citation type="submission" date="2024-11" db="EMBL/GenBank/DDBJ databases">
        <authorList>
            <person name="Lucas J.A."/>
        </authorList>
    </citation>
    <scope>NUCLEOTIDE SEQUENCE [LARGE SCALE GENOMIC DNA]</scope>
    <source>
        <strain evidence="3 4">Z 5.4</strain>
    </source>
</reference>
<keyword evidence="4" id="KW-1185">Reference proteome</keyword>
<keyword evidence="1" id="KW-0472">Membrane</keyword>
<evidence type="ECO:0000259" key="2">
    <source>
        <dbReference type="SMART" id="SM00014"/>
    </source>
</evidence>
<dbReference type="CDD" id="cd03392">
    <property type="entry name" value="PAP2_like_2"/>
    <property type="match status" value="1"/>
</dbReference>
<dbReference type="Gene3D" id="1.20.144.10">
    <property type="entry name" value="Phosphatidic acid phosphatase type 2/haloperoxidase"/>
    <property type="match status" value="2"/>
</dbReference>
<evidence type="ECO:0000256" key="1">
    <source>
        <dbReference type="SAM" id="Phobius"/>
    </source>
</evidence>
<accession>A0ABW8RCG9</accession>
<keyword evidence="1" id="KW-0812">Transmembrane</keyword>
<dbReference type="Pfam" id="PF01569">
    <property type="entry name" value="PAP2"/>
    <property type="match status" value="1"/>
</dbReference>
<protein>
    <submittedName>
        <fullName evidence="3">Phosphatase PAP2 family protein</fullName>
    </submittedName>
</protein>
<dbReference type="RefSeq" id="WP_406579153.1">
    <property type="nucleotide sequence ID" value="NZ_JBJHQH010000002.1"/>
</dbReference>
<gene>
    <name evidence="3" type="ORF">ACJEBI_03030</name>
</gene>
<dbReference type="InterPro" id="IPR000326">
    <property type="entry name" value="PAP2/HPO"/>
</dbReference>
<keyword evidence="1" id="KW-1133">Transmembrane helix</keyword>
<dbReference type="EMBL" id="JBJHQH010000002">
    <property type="protein sequence ID" value="MFK9090459.1"/>
    <property type="molecule type" value="Genomic_DNA"/>
</dbReference>
<dbReference type="Proteomes" id="UP001623041">
    <property type="component" value="Unassembled WGS sequence"/>
</dbReference>
<organism evidence="3 4">
    <name type="scientific">Bacillus salipaludis</name>
    <dbReference type="NCBI Taxonomy" id="2547811"/>
    <lineage>
        <taxon>Bacteria</taxon>
        <taxon>Bacillati</taxon>
        <taxon>Bacillota</taxon>
        <taxon>Bacilli</taxon>
        <taxon>Bacillales</taxon>
        <taxon>Bacillaceae</taxon>
        <taxon>Bacillus</taxon>
    </lineage>
</organism>
<dbReference type="SUPFAM" id="SSF48317">
    <property type="entry name" value="Acid phosphatase/Vanadium-dependent haloperoxidase"/>
    <property type="match status" value="1"/>
</dbReference>
<feature type="transmembrane region" description="Helical" evidence="1">
    <location>
        <begin position="186"/>
        <end position="207"/>
    </location>
</feature>
<sequence length="221" mass="25112">MKLKSHLVLAYLISLSSIIGFGLLSLLISDQKIIYFDRAVIKVIQGSESIFLTRIMKLFTFIGSAPVVAVLSILTLIFLYKVLHHRLELILFIYAVIGSAILNGILKSFFHRMRPDLHRLIEIGGYSFPSGHAMNAFTVYGILSFLLWRHITGKWGRGVLIFGSMVMILAIGISRIYLGVHYPSDIIGGYFASCFWITTAILFFQFYKEKRYNKKYKSKAA</sequence>
<name>A0ABW8RCG9_9BACI</name>
<dbReference type="SMART" id="SM00014">
    <property type="entry name" value="acidPPc"/>
    <property type="match status" value="1"/>
</dbReference>
<dbReference type="PANTHER" id="PTHR14969:SF13">
    <property type="entry name" value="AT30094P"/>
    <property type="match status" value="1"/>
</dbReference>
<evidence type="ECO:0000313" key="3">
    <source>
        <dbReference type="EMBL" id="MFK9090459.1"/>
    </source>
</evidence>
<feature type="transmembrane region" description="Helical" evidence="1">
    <location>
        <begin position="58"/>
        <end position="80"/>
    </location>
</feature>
<proteinExistence type="predicted"/>
<evidence type="ECO:0000313" key="4">
    <source>
        <dbReference type="Proteomes" id="UP001623041"/>
    </source>
</evidence>
<feature type="domain" description="Phosphatidic acid phosphatase type 2/haloperoxidase" evidence="2">
    <location>
        <begin position="89"/>
        <end position="201"/>
    </location>
</feature>
<comment type="caution">
    <text evidence="3">The sequence shown here is derived from an EMBL/GenBank/DDBJ whole genome shotgun (WGS) entry which is preliminary data.</text>
</comment>
<feature type="transmembrane region" description="Helical" evidence="1">
    <location>
        <begin position="159"/>
        <end position="180"/>
    </location>
</feature>
<feature type="transmembrane region" description="Helical" evidence="1">
    <location>
        <begin position="126"/>
        <end position="147"/>
    </location>
</feature>
<feature type="transmembrane region" description="Helical" evidence="1">
    <location>
        <begin position="7"/>
        <end position="28"/>
    </location>
</feature>